<dbReference type="AlphaFoldDB" id="A0AA37T144"/>
<evidence type="ECO:0000313" key="2">
    <source>
        <dbReference type="Proteomes" id="UP001156601"/>
    </source>
</evidence>
<reference evidence="1" key="1">
    <citation type="journal article" date="2014" name="Int. J. Syst. Evol. Microbiol.">
        <title>Complete genome sequence of Corynebacterium casei LMG S-19264T (=DSM 44701T), isolated from a smear-ripened cheese.</title>
        <authorList>
            <consortium name="US DOE Joint Genome Institute (JGI-PGF)"/>
            <person name="Walter F."/>
            <person name="Albersmeier A."/>
            <person name="Kalinowski J."/>
            <person name="Ruckert C."/>
        </authorList>
    </citation>
    <scope>NUCLEOTIDE SEQUENCE</scope>
    <source>
        <strain evidence="1">NBRC 110023</strain>
    </source>
</reference>
<dbReference type="PANTHER" id="PTHR45458">
    <property type="entry name" value="SHORT-CHAIN DEHYDROGENASE/REDUCTASE SDR"/>
    <property type="match status" value="1"/>
</dbReference>
<evidence type="ECO:0000313" key="1">
    <source>
        <dbReference type="EMBL" id="GLR71745.1"/>
    </source>
</evidence>
<dbReference type="Pfam" id="PF00106">
    <property type="entry name" value="adh_short"/>
    <property type="match status" value="1"/>
</dbReference>
<dbReference type="InterPro" id="IPR002347">
    <property type="entry name" value="SDR_fam"/>
</dbReference>
<dbReference type="CDD" id="cd05325">
    <property type="entry name" value="carb_red_sniffer_like_SDR_c"/>
    <property type="match status" value="1"/>
</dbReference>
<keyword evidence="2" id="KW-1185">Reference proteome</keyword>
<gene>
    <name evidence="1" type="primary">fabG_2</name>
    <name evidence="1" type="ORF">GCM10007852_26530</name>
</gene>
<reference evidence="1" key="2">
    <citation type="submission" date="2023-01" db="EMBL/GenBank/DDBJ databases">
        <title>Draft genome sequence of Agaribacter marinus strain NBRC 110023.</title>
        <authorList>
            <person name="Sun Q."/>
            <person name="Mori K."/>
        </authorList>
    </citation>
    <scope>NUCLEOTIDE SEQUENCE</scope>
    <source>
        <strain evidence="1">NBRC 110023</strain>
    </source>
</reference>
<accession>A0AA37T144</accession>
<organism evidence="1 2">
    <name type="scientific">Agaribacter marinus</name>
    <dbReference type="NCBI Taxonomy" id="1431249"/>
    <lineage>
        <taxon>Bacteria</taxon>
        <taxon>Pseudomonadati</taxon>
        <taxon>Pseudomonadota</taxon>
        <taxon>Gammaproteobacteria</taxon>
        <taxon>Alteromonadales</taxon>
        <taxon>Alteromonadaceae</taxon>
        <taxon>Agaribacter</taxon>
    </lineage>
</organism>
<sequence length="221" mass="23491">MSLNIVIIGTNKGIGLEFARQYSTAGHRVFAICRQASDALKGLSCTVIEGIDVTDDKSVQGLAKALPIDHVDILIHNAGVLVSDTFPHLNMESMKKHFDINALGALRTVMALVPKLGSGSKVGIVSSRVGSIDDNTSANNYAYRVSKTAVNMIGKCLSIDLANDGIAVALLHPGYVRTQMTNGNGLIDASESAQGLIKRMDELSIETSGIFVHTSGELLPW</sequence>
<dbReference type="RefSeq" id="WP_284218081.1">
    <property type="nucleotide sequence ID" value="NZ_BSOT01000006.1"/>
</dbReference>
<proteinExistence type="predicted"/>
<dbReference type="PRINTS" id="PR00081">
    <property type="entry name" value="GDHRDH"/>
</dbReference>
<dbReference type="SUPFAM" id="SSF51735">
    <property type="entry name" value="NAD(P)-binding Rossmann-fold domains"/>
    <property type="match status" value="1"/>
</dbReference>
<dbReference type="EMBL" id="BSOT01000006">
    <property type="protein sequence ID" value="GLR71745.1"/>
    <property type="molecule type" value="Genomic_DNA"/>
</dbReference>
<protein>
    <submittedName>
        <fullName evidence="1">Short-chain dehydrogenase</fullName>
    </submittedName>
</protein>
<comment type="caution">
    <text evidence="1">The sequence shown here is derived from an EMBL/GenBank/DDBJ whole genome shotgun (WGS) entry which is preliminary data.</text>
</comment>
<dbReference type="PANTHER" id="PTHR45458:SF1">
    <property type="entry name" value="SHORT CHAIN DEHYDROGENASE"/>
    <property type="match status" value="1"/>
</dbReference>
<name>A0AA37T144_9ALTE</name>
<dbReference type="GO" id="GO:0016616">
    <property type="term" value="F:oxidoreductase activity, acting on the CH-OH group of donors, NAD or NADP as acceptor"/>
    <property type="evidence" value="ECO:0007669"/>
    <property type="project" value="TreeGrafter"/>
</dbReference>
<dbReference type="Proteomes" id="UP001156601">
    <property type="component" value="Unassembled WGS sequence"/>
</dbReference>
<dbReference type="InterPro" id="IPR036291">
    <property type="entry name" value="NAD(P)-bd_dom_sf"/>
</dbReference>
<dbReference type="Gene3D" id="3.40.50.720">
    <property type="entry name" value="NAD(P)-binding Rossmann-like Domain"/>
    <property type="match status" value="1"/>
</dbReference>
<dbReference type="InterPro" id="IPR052184">
    <property type="entry name" value="SDR_enzymes"/>
</dbReference>